<name>A0A2Z4IN14_9BACT</name>
<dbReference type="Proteomes" id="UP000248688">
    <property type="component" value="Chromosome"/>
</dbReference>
<evidence type="ECO:0000313" key="3">
    <source>
        <dbReference type="Proteomes" id="UP000248688"/>
    </source>
</evidence>
<evidence type="ECO:0000259" key="1">
    <source>
        <dbReference type="Pfam" id="PF17931"/>
    </source>
</evidence>
<dbReference type="OrthoDB" id="977687at2"/>
<feature type="domain" description="Tetracyclin repressor-like C-terminal" evidence="1">
    <location>
        <begin position="90"/>
        <end position="217"/>
    </location>
</feature>
<dbReference type="Gene3D" id="1.10.357.10">
    <property type="entry name" value="Tetracycline Repressor, domain 2"/>
    <property type="match status" value="1"/>
</dbReference>
<sequence length="221" mass="25954">MEKTTAKKPTKIDKRAKIIDAYKTYVLEHGKSPASVFKFTKELKMKEVDFYAFFSSFTAVKRAVWQNIFQVTLTALESQKIYKEYSSREKLLAFFYTWIEELKHNRSYLLVLYGAHQLPSHSLPQELKGFRNDFKEYASGVLAEGEENEEIAKRPYLSDKYDEALWLQVLFVFRFWVKDQSDGFEKTDEAIEKSVNLAFDLMGKSALDTFVDFAKFLYQSR</sequence>
<dbReference type="SUPFAM" id="SSF48498">
    <property type="entry name" value="Tetracyclin repressor-like, C-terminal domain"/>
    <property type="match status" value="1"/>
</dbReference>
<dbReference type="KEGG" id="est:DN752_18620"/>
<dbReference type="RefSeq" id="WP_112785359.1">
    <property type="nucleotide sequence ID" value="NZ_CP030041.1"/>
</dbReference>
<accession>A0A2Z4IN14</accession>
<dbReference type="InterPro" id="IPR036271">
    <property type="entry name" value="Tet_transcr_reg_TetR-rel_C_sf"/>
</dbReference>
<gene>
    <name evidence="2" type="ORF">DN752_18620</name>
</gene>
<keyword evidence="3" id="KW-1185">Reference proteome</keyword>
<evidence type="ECO:0000313" key="2">
    <source>
        <dbReference type="EMBL" id="AWW31986.1"/>
    </source>
</evidence>
<organism evidence="2 3">
    <name type="scientific">Echinicola strongylocentroti</name>
    <dbReference type="NCBI Taxonomy" id="1795355"/>
    <lineage>
        <taxon>Bacteria</taxon>
        <taxon>Pseudomonadati</taxon>
        <taxon>Bacteroidota</taxon>
        <taxon>Cytophagia</taxon>
        <taxon>Cytophagales</taxon>
        <taxon>Cyclobacteriaceae</taxon>
        <taxon>Echinicola</taxon>
    </lineage>
</organism>
<proteinExistence type="predicted"/>
<dbReference type="Pfam" id="PF17931">
    <property type="entry name" value="TetR_C_23"/>
    <property type="match status" value="1"/>
</dbReference>
<reference evidence="2 3" key="1">
    <citation type="submission" date="2018-06" db="EMBL/GenBank/DDBJ databases">
        <title>Echinicola strongylocentroti sp. nov., isolated from a sea urchin Strongylocentrotus intermedius.</title>
        <authorList>
            <person name="Bae S.S."/>
        </authorList>
    </citation>
    <scope>NUCLEOTIDE SEQUENCE [LARGE SCALE GENOMIC DNA]</scope>
    <source>
        <strain evidence="2 3">MEBiC08714</strain>
    </source>
</reference>
<dbReference type="EMBL" id="CP030041">
    <property type="protein sequence ID" value="AWW31986.1"/>
    <property type="molecule type" value="Genomic_DNA"/>
</dbReference>
<dbReference type="InterPro" id="IPR041673">
    <property type="entry name" value="TetR_C_23"/>
</dbReference>
<protein>
    <submittedName>
        <fullName evidence="2">TetR/AcrR family transcriptional regulator</fullName>
    </submittedName>
</protein>
<dbReference type="AlphaFoldDB" id="A0A2Z4IN14"/>